<dbReference type="EMBL" id="JAUSUC010000003">
    <property type="protein sequence ID" value="MDQ0214032.1"/>
    <property type="molecule type" value="Genomic_DNA"/>
</dbReference>
<accession>A0AAJ1SYE3</accession>
<evidence type="ECO:0008006" key="3">
    <source>
        <dbReference type="Google" id="ProtNLM"/>
    </source>
</evidence>
<dbReference type="InterPro" id="IPR024998">
    <property type="entry name" value="DUF3906"/>
</dbReference>
<dbReference type="AlphaFoldDB" id="A0AAJ1SYE3"/>
<reference evidence="1" key="1">
    <citation type="submission" date="2023-07" db="EMBL/GenBank/DDBJ databases">
        <title>Genomic Encyclopedia of Type Strains, Phase IV (KMG-IV): sequencing the most valuable type-strain genomes for metagenomic binning, comparative biology and taxonomic classification.</title>
        <authorList>
            <person name="Goeker M."/>
        </authorList>
    </citation>
    <scope>NUCLEOTIDE SEQUENCE</scope>
    <source>
        <strain evidence="1">DSM 23947</strain>
    </source>
</reference>
<dbReference type="RefSeq" id="WP_307256034.1">
    <property type="nucleotide sequence ID" value="NZ_JAUSUC010000003.1"/>
</dbReference>
<protein>
    <recommendedName>
        <fullName evidence="3">DUF3906 domain-containing protein</fullName>
    </recommendedName>
</protein>
<evidence type="ECO:0000313" key="2">
    <source>
        <dbReference type="Proteomes" id="UP001237207"/>
    </source>
</evidence>
<gene>
    <name evidence="1" type="ORF">J2S13_000427</name>
</gene>
<evidence type="ECO:0000313" key="1">
    <source>
        <dbReference type="EMBL" id="MDQ0214032.1"/>
    </source>
</evidence>
<name>A0AAJ1SYE3_9BACI</name>
<keyword evidence="2" id="KW-1185">Reference proteome</keyword>
<organism evidence="1 2">
    <name type="scientific">Oikeobacillus pervagus</name>
    <dbReference type="NCBI Taxonomy" id="1325931"/>
    <lineage>
        <taxon>Bacteria</taxon>
        <taxon>Bacillati</taxon>
        <taxon>Bacillota</taxon>
        <taxon>Bacilli</taxon>
        <taxon>Bacillales</taxon>
        <taxon>Bacillaceae</taxon>
        <taxon>Oikeobacillus</taxon>
    </lineage>
</organism>
<comment type="caution">
    <text evidence="1">The sequence shown here is derived from an EMBL/GenBank/DDBJ whole genome shotgun (WGS) entry which is preliminary data.</text>
</comment>
<dbReference type="Proteomes" id="UP001237207">
    <property type="component" value="Unassembled WGS sequence"/>
</dbReference>
<proteinExistence type="predicted"/>
<dbReference type="Pfam" id="PF13046">
    <property type="entry name" value="DUF3906"/>
    <property type="match status" value="1"/>
</dbReference>
<sequence length="73" mass="8413">MNVYRFEVTTADQKVIPAVIVASTDEKAFSLVEVELEKYYLKLPDIENITLFEKKKLRNGGGFVVPYETNSRR</sequence>